<evidence type="ECO:0000259" key="1">
    <source>
        <dbReference type="PROSITE" id="PS51832"/>
    </source>
</evidence>
<dbReference type="InterPro" id="IPR052020">
    <property type="entry name" value="Cyclic_di-GMP/3'3'-cGAMP_PDE"/>
</dbReference>
<dbReference type="Pfam" id="PF13487">
    <property type="entry name" value="HD_5"/>
    <property type="match status" value="1"/>
</dbReference>
<dbReference type="Gene3D" id="1.10.3210.10">
    <property type="entry name" value="Hypothetical protein af1432"/>
    <property type="match status" value="1"/>
</dbReference>
<dbReference type="Proteomes" id="UP000646426">
    <property type="component" value="Unassembled WGS sequence"/>
</dbReference>
<dbReference type="RefSeq" id="WP_229792313.1">
    <property type="nucleotide sequence ID" value="NZ_BMYD01000001.1"/>
</dbReference>
<gene>
    <name evidence="2" type="ORF">GCM10007067_09160</name>
</gene>
<dbReference type="CDD" id="cd00077">
    <property type="entry name" value="HDc"/>
    <property type="match status" value="1"/>
</dbReference>
<dbReference type="PANTHER" id="PTHR45228:SF5">
    <property type="entry name" value="CYCLIC DI-GMP PHOSPHODIESTERASE VC_1348-RELATED"/>
    <property type="match status" value="1"/>
</dbReference>
<dbReference type="InterPro" id="IPR037522">
    <property type="entry name" value="HD_GYP_dom"/>
</dbReference>
<name>A0A918SWR4_9GAMM</name>
<dbReference type="EMBL" id="BMYD01000001">
    <property type="protein sequence ID" value="GHA74369.1"/>
    <property type="molecule type" value="Genomic_DNA"/>
</dbReference>
<reference evidence="2" key="1">
    <citation type="journal article" date="2014" name="Int. J. Syst. Evol. Microbiol.">
        <title>Complete genome sequence of Corynebacterium casei LMG S-19264T (=DSM 44701T), isolated from a smear-ripened cheese.</title>
        <authorList>
            <consortium name="US DOE Joint Genome Institute (JGI-PGF)"/>
            <person name="Walter F."/>
            <person name="Albersmeier A."/>
            <person name="Kalinowski J."/>
            <person name="Ruckert C."/>
        </authorList>
    </citation>
    <scope>NUCLEOTIDE SEQUENCE</scope>
    <source>
        <strain evidence="2">KCTC 23077</strain>
    </source>
</reference>
<reference evidence="2" key="2">
    <citation type="submission" date="2020-09" db="EMBL/GenBank/DDBJ databases">
        <authorList>
            <person name="Sun Q."/>
            <person name="Kim S."/>
        </authorList>
    </citation>
    <scope>NUCLEOTIDE SEQUENCE</scope>
    <source>
        <strain evidence="2">KCTC 23077</strain>
    </source>
</reference>
<proteinExistence type="predicted"/>
<accession>A0A918SWR4</accession>
<comment type="caution">
    <text evidence="2">The sequence shown here is derived from an EMBL/GenBank/DDBJ whole genome shotgun (WGS) entry which is preliminary data.</text>
</comment>
<protein>
    <recommendedName>
        <fullName evidence="1">HD-GYP domain-containing protein</fullName>
    </recommendedName>
</protein>
<keyword evidence="3" id="KW-1185">Reference proteome</keyword>
<evidence type="ECO:0000313" key="2">
    <source>
        <dbReference type="EMBL" id="GHA74369.1"/>
    </source>
</evidence>
<dbReference type="GO" id="GO:0008081">
    <property type="term" value="F:phosphoric diester hydrolase activity"/>
    <property type="evidence" value="ECO:0007669"/>
    <property type="project" value="UniProtKB-ARBA"/>
</dbReference>
<dbReference type="SUPFAM" id="SSF109604">
    <property type="entry name" value="HD-domain/PDEase-like"/>
    <property type="match status" value="1"/>
</dbReference>
<sequence>MPRGPRCARAGRWFDPRIVAAFEPCAEDDAFWAVLENGEAERAVLALEPAARRVPLDKEYLDAIADAFGSVVDAKSPYTAGHSARVGHYSDALEWAAVRQHAEFTEQILGRISHFAELARIAAANHEKLDGTGYPRGVGEAEIALETRIITTADIFDAITAERPYRGATPVEQALATMRGHVGTAIDPTCFAALEAIALDEAVSSSC</sequence>
<dbReference type="PROSITE" id="PS51832">
    <property type="entry name" value="HD_GYP"/>
    <property type="match status" value="1"/>
</dbReference>
<feature type="domain" description="HD-GYP" evidence="1">
    <location>
        <begin position="14"/>
        <end position="207"/>
    </location>
</feature>
<evidence type="ECO:0000313" key="3">
    <source>
        <dbReference type="Proteomes" id="UP000646426"/>
    </source>
</evidence>
<dbReference type="PANTHER" id="PTHR45228">
    <property type="entry name" value="CYCLIC DI-GMP PHOSPHODIESTERASE TM_0186-RELATED"/>
    <property type="match status" value="1"/>
</dbReference>
<dbReference type="InterPro" id="IPR003607">
    <property type="entry name" value="HD/PDEase_dom"/>
</dbReference>
<organism evidence="2 3">
    <name type="scientific">Cognatilysobacter bugurensis</name>
    <dbReference type="NCBI Taxonomy" id="543356"/>
    <lineage>
        <taxon>Bacteria</taxon>
        <taxon>Pseudomonadati</taxon>
        <taxon>Pseudomonadota</taxon>
        <taxon>Gammaproteobacteria</taxon>
        <taxon>Lysobacterales</taxon>
        <taxon>Lysobacteraceae</taxon>
        <taxon>Cognatilysobacter</taxon>
    </lineage>
</organism>
<dbReference type="AlphaFoldDB" id="A0A918SWR4"/>